<accession>A0A8C4UQ24</accession>
<evidence type="ECO:0000256" key="5">
    <source>
        <dbReference type="SAM" id="Phobius"/>
    </source>
</evidence>
<dbReference type="Ensembl" id="ENSFTIT00000017068.1">
    <property type="protein sequence ID" value="ENSFTIP00000016378.1"/>
    <property type="gene ID" value="ENSFTIG00000010849.1"/>
</dbReference>
<evidence type="ECO:0000256" key="1">
    <source>
        <dbReference type="ARBA" id="ARBA00006412"/>
    </source>
</evidence>
<keyword evidence="5" id="KW-1133">Transmembrane helix</keyword>
<reference evidence="6" key="2">
    <citation type="submission" date="2025-09" db="UniProtKB">
        <authorList>
            <consortium name="Ensembl"/>
        </authorList>
    </citation>
    <scope>IDENTIFICATION</scope>
</reference>
<dbReference type="AlphaFoldDB" id="A0A8C4UQ24"/>
<evidence type="ECO:0000256" key="4">
    <source>
        <dbReference type="ARBA" id="ARBA00044235"/>
    </source>
</evidence>
<dbReference type="InterPro" id="IPR021475">
    <property type="entry name" value="Pants/Emi1-like"/>
</dbReference>
<comment type="similarity">
    <text evidence="1">Belongs to the UPF0545 family.</text>
</comment>
<keyword evidence="5" id="KW-0472">Membrane</keyword>
<keyword evidence="5" id="KW-0812">Transmembrane</keyword>
<protein>
    <recommendedName>
        <fullName evidence="3">Synaptic plasticity regulator PANTS</fullName>
    </recommendedName>
    <alternativeName>
        <fullName evidence="4">Plasticity-associated neural transcript short</fullName>
    </alternativeName>
</protein>
<dbReference type="Pfam" id="PF11326">
    <property type="entry name" value="PANTS-like"/>
    <property type="match status" value="1"/>
</dbReference>
<dbReference type="Proteomes" id="UP000694562">
    <property type="component" value="Unplaced"/>
</dbReference>
<evidence type="ECO:0000256" key="3">
    <source>
        <dbReference type="ARBA" id="ARBA00044072"/>
    </source>
</evidence>
<dbReference type="PANTHER" id="PTHR28052:SF1">
    <property type="entry name" value="UPF0545 PROTEIN C22ORF39"/>
    <property type="match status" value="1"/>
</dbReference>
<keyword evidence="7" id="KW-1185">Reference proteome</keyword>
<name>A0A8C4UQ24_FALTI</name>
<organism evidence="6 7">
    <name type="scientific">Falco tinnunculus</name>
    <name type="common">Common kestrel</name>
    <dbReference type="NCBI Taxonomy" id="100819"/>
    <lineage>
        <taxon>Eukaryota</taxon>
        <taxon>Metazoa</taxon>
        <taxon>Chordata</taxon>
        <taxon>Craniata</taxon>
        <taxon>Vertebrata</taxon>
        <taxon>Euteleostomi</taxon>
        <taxon>Archelosauria</taxon>
        <taxon>Archosauria</taxon>
        <taxon>Dinosauria</taxon>
        <taxon>Saurischia</taxon>
        <taxon>Theropoda</taxon>
        <taxon>Coelurosauria</taxon>
        <taxon>Aves</taxon>
        <taxon>Neognathae</taxon>
        <taxon>Neoaves</taxon>
        <taxon>Telluraves</taxon>
        <taxon>Australaves</taxon>
        <taxon>Falconiformes</taxon>
        <taxon>Falconidae</taxon>
        <taxon>Falco</taxon>
    </lineage>
</organism>
<comment type="subcellular location">
    <subcellularLocation>
        <location evidence="2">Synaptic cleft</location>
    </subcellularLocation>
</comment>
<reference evidence="6" key="1">
    <citation type="submission" date="2025-08" db="UniProtKB">
        <authorList>
            <consortium name="Ensembl"/>
        </authorList>
    </citation>
    <scope>IDENTIFICATION</scope>
</reference>
<dbReference type="OrthoDB" id="5946508at2759"/>
<feature type="transmembrane region" description="Helical" evidence="5">
    <location>
        <begin position="6"/>
        <end position="28"/>
    </location>
</feature>
<sequence>FLDYILPSYILSGGGLVLCLAFSSLSLCSATVSGKLFGVVQRNASTRLCRASLQGASSIFTQVLGLGIVLSNPLNLLFIAFRTSNVTARVGEATPASLPSAAEGGRSCGVPRCRVATGAASQVPAWRSRAAAPLLGPVKPPRPCEDYWWEWKHCRGLRHAFHHYYAHGELPACGRWRDDYEACRAWESGRAAAAQVPGLRGGWGPCRACGGLAVPRGRSWCSAAPAPARRCVGTLRGSRGSLRRARTGKEASGGCGRAAAPVPGRGRSGALQLPSASRCGFWRFHSAQRSRRLNTNGTQLTACILAHLEIVWHLPLSMIKLVLSQIVTAGNKLLKTGPSTTTVVIYLFFSLLYFRKLCARVKELELWKNRNTLQCGSSGRAHHLTGIFHLTKTNQIRETVLLFPQSCNTQCKIMLVSSSVFFLPCHLEIIQPQLFPAVL</sequence>
<evidence type="ECO:0000256" key="2">
    <source>
        <dbReference type="ARBA" id="ARBA00043942"/>
    </source>
</evidence>
<proteinExistence type="inferred from homology"/>
<evidence type="ECO:0000313" key="6">
    <source>
        <dbReference type="Ensembl" id="ENSFTIP00000016378.1"/>
    </source>
</evidence>
<evidence type="ECO:0000313" key="7">
    <source>
        <dbReference type="Proteomes" id="UP000694562"/>
    </source>
</evidence>
<dbReference type="PANTHER" id="PTHR28052">
    <property type="entry name" value="UPF0545 PROTEIN C22ORF39"/>
    <property type="match status" value="1"/>
</dbReference>
<dbReference type="GO" id="GO:0043083">
    <property type="term" value="C:synaptic cleft"/>
    <property type="evidence" value="ECO:0007669"/>
    <property type="project" value="UniProtKB-SubCell"/>
</dbReference>